<dbReference type="EMBL" id="RJKE01000001">
    <property type="protein sequence ID" value="ROO85362.1"/>
    <property type="molecule type" value="Genomic_DNA"/>
</dbReference>
<dbReference type="GO" id="GO:0016787">
    <property type="term" value="F:hydrolase activity"/>
    <property type="evidence" value="ECO:0007669"/>
    <property type="project" value="UniProtKB-KW"/>
</dbReference>
<sequence length="253" mass="26383">MRVMSDDGVQIGFEVVGEGPPVVLLHGFFGDRSTWRDAGYVAGLAGFRLVLVDGRGHGESGRPHDPGAYDVTRQGDDVLAVLDALGIAKASVWGSSMGGIVALHLLARHPARMDRVVATGAHGDAVPSQEDDDLARTLRARGVAPLIPELGDVPGWMAATMRAADPLALAALAEALPRRPSALADLAKAPNPVLLLAGEHDDDLTTIRRTADVLPHGDVAVLPGCGHFAAFTRVDLALPEVLGRGALGHPEAR</sequence>
<dbReference type="PANTHER" id="PTHR43798">
    <property type="entry name" value="MONOACYLGLYCEROL LIPASE"/>
    <property type="match status" value="1"/>
</dbReference>
<dbReference type="GO" id="GO:0016020">
    <property type="term" value="C:membrane"/>
    <property type="evidence" value="ECO:0007669"/>
    <property type="project" value="TreeGrafter"/>
</dbReference>
<protein>
    <submittedName>
        <fullName evidence="3">Pimeloyl-ACP methyl ester carboxylesterase</fullName>
    </submittedName>
</protein>
<accession>A0A3N1CVN6</accession>
<gene>
    <name evidence="3" type="ORF">EDD29_2905</name>
</gene>
<feature type="domain" description="AB hydrolase-1" evidence="2">
    <location>
        <begin position="20"/>
        <end position="133"/>
    </location>
</feature>
<dbReference type="AlphaFoldDB" id="A0A3N1CVN6"/>
<dbReference type="PRINTS" id="PR00111">
    <property type="entry name" value="ABHYDROLASE"/>
</dbReference>
<proteinExistence type="predicted"/>
<keyword evidence="4" id="KW-1185">Reference proteome</keyword>
<dbReference type="InterPro" id="IPR050266">
    <property type="entry name" value="AB_hydrolase_sf"/>
</dbReference>
<organism evidence="3 4">
    <name type="scientific">Actinocorallia herbida</name>
    <dbReference type="NCBI Taxonomy" id="58109"/>
    <lineage>
        <taxon>Bacteria</taxon>
        <taxon>Bacillati</taxon>
        <taxon>Actinomycetota</taxon>
        <taxon>Actinomycetes</taxon>
        <taxon>Streptosporangiales</taxon>
        <taxon>Thermomonosporaceae</taxon>
        <taxon>Actinocorallia</taxon>
    </lineage>
</organism>
<keyword evidence="1" id="KW-0378">Hydrolase</keyword>
<dbReference type="SUPFAM" id="SSF53474">
    <property type="entry name" value="alpha/beta-Hydrolases"/>
    <property type="match status" value="1"/>
</dbReference>
<dbReference type="RefSeq" id="WP_170201399.1">
    <property type="nucleotide sequence ID" value="NZ_RJKE01000001.1"/>
</dbReference>
<dbReference type="InterPro" id="IPR000073">
    <property type="entry name" value="AB_hydrolase_1"/>
</dbReference>
<dbReference type="Proteomes" id="UP000272400">
    <property type="component" value="Unassembled WGS sequence"/>
</dbReference>
<evidence type="ECO:0000313" key="3">
    <source>
        <dbReference type="EMBL" id="ROO85362.1"/>
    </source>
</evidence>
<evidence type="ECO:0000259" key="2">
    <source>
        <dbReference type="Pfam" id="PF00561"/>
    </source>
</evidence>
<dbReference type="PANTHER" id="PTHR43798:SF31">
    <property type="entry name" value="AB HYDROLASE SUPERFAMILY PROTEIN YCLE"/>
    <property type="match status" value="1"/>
</dbReference>
<comment type="caution">
    <text evidence="3">The sequence shown here is derived from an EMBL/GenBank/DDBJ whole genome shotgun (WGS) entry which is preliminary data.</text>
</comment>
<dbReference type="Gene3D" id="3.40.50.1820">
    <property type="entry name" value="alpha/beta hydrolase"/>
    <property type="match status" value="1"/>
</dbReference>
<dbReference type="InterPro" id="IPR029058">
    <property type="entry name" value="AB_hydrolase_fold"/>
</dbReference>
<reference evidence="3 4" key="1">
    <citation type="submission" date="2018-11" db="EMBL/GenBank/DDBJ databases">
        <title>Sequencing the genomes of 1000 actinobacteria strains.</title>
        <authorList>
            <person name="Klenk H.-P."/>
        </authorList>
    </citation>
    <scope>NUCLEOTIDE SEQUENCE [LARGE SCALE GENOMIC DNA]</scope>
    <source>
        <strain evidence="3 4">DSM 44254</strain>
    </source>
</reference>
<name>A0A3N1CVN6_9ACTN</name>
<evidence type="ECO:0000256" key="1">
    <source>
        <dbReference type="ARBA" id="ARBA00022801"/>
    </source>
</evidence>
<dbReference type="Pfam" id="PF00561">
    <property type="entry name" value="Abhydrolase_1"/>
    <property type="match status" value="1"/>
</dbReference>
<evidence type="ECO:0000313" key="4">
    <source>
        <dbReference type="Proteomes" id="UP000272400"/>
    </source>
</evidence>